<dbReference type="PANTHER" id="PTHR23080:SF143">
    <property type="entry name" value="SI:DKEY-56D12.4"/>
    <property type="match status" value="1"/>
</dbReference>
<sequence length="296" mass="33879">NQPRKKNARYERSKKLQALESNTLSSTVTTIIFKSLIELNDSVCGYNKTMNNKSTLVAFDGIENYFVFNCEYEGNIAATQVTIPKNFMKFDKPKTEDKSCGVESSNNNSCLSCNTFHGFQSIESEQSLKDIKGITFKIFDFLLSLIPNNINSQTILSKENYLLIFLMKLKTTVSRVFLECLKNILSKKCKNLIFWPCKDTIWIHYLLHSKKKYPNCRCIIDCFEIKVEQPKTVKQRVYMYSHYKGCYTVKVLVAITPNGMVSFLSKAYGGRSNDSFNTNDCGFLDKLEIGDEVLAD</sequence>
<keyword evidence="2" id="KW-0479">Metal-binding</keyword>
<dbReference type="GO" id="GO:0046872">
    <property type="term" value="F:metal ion binding"/>
    <property type="evidence" value="ECO:0007669"/>
    <property type="project" value="UniProtKB-KW"/>
</dbReference>
<dbReference type="PANTHER" id="PTHR23080">
    <property type="entry name" value="THAP DOMAIN PROTEIN"/>
    <property type="match status" value="1"/>
</dbReference>
<evidence type="ECO:0000259" key="3">
    <source>
        <dbReference type="Pfam" id="PF13359"/>
    </source>
</evidence>
<evidence type="ECO:0000256" key="2">
    <source>
        <dbReference type="ARBA" id="ARBA00022723"/>
    </source>
</evidence>
<proteinExistence type="predicted"/>
<comment type="caution">
    <text evidence="4">The sequence shown here is derived from an EMBL/GenBank/DDBJ whole genome shotgun (WGS) entry which is preliminary data.</text>
</comment>
<feature type="domain" description="DDE Tnp4" evidence="3">
    <location>
        <begin position="220"/>
        <end position="296"/>
    </location>
</feature>
<reference evidence="4 5" key="1">
    <citation type="submission" date="2019-08" db="EMBL/GenBank/DDBJ databases">
        <title>Whole genome of Aphis craccivora.</title>
        <authorList>
            <person name="Voronova N.V."/>
            <person name="Shulinski R.S."/>
            <person name="Bandarenka Y.V."/>
            <person name="Zhorov D.G."/>
            <person name="Warner D."/>
        </authorList>
    </citation>
    <scope>NUCLEOTIDE SEQUENCE [LARGE SCALE GENOMIC DNA]</scope>
    <source>
        <strain evidence="4">180601</strain>
        <tissue evidence="4">Whole Body</tissue>
    </source>
</reference>
<accession>A0A6G0VP03</accession>
<protein>
    <recommendedName>
        <fullName evidence="3">DDE Tnp4 domain-containing protein</fullName>
    </recommendedName>
</protein>
<evidence type="ECO:0000313" key="5">
    <source>
        <dbReference type="Proteomes" id="UP000478052"/>
    </source>
</evidence>
<organism evidence="4 5">
    <name type="scientific">Aphis craccivora</name>
    <name type="common">Cowpea aphid</name>
    <dbReference type="NCBI Taxonomy" id="307492"/>
    <lineage>
        <taxon>Eukaryota</taxon>
        <taxon>Metazoa</taxon>
        <taxon>Ecdysozoa</taxon>
        <taxon>Arthropoda</taxon>
        <taxon>Hexapoda</taxon>
        <taxon>Insecta</taxon>
        <taxon>Pterygota</taxon>
        <taxon>Neoptera</taxon>
        <taxon>Paraneoptera</taxon>
        <taxon>Hemiptera</taxon>
        <taxon>Sternorrhyncha</taxon>
        <taxon>Aphidomorpha</taxon>
        <taxon>Aphidoidea</taxon>
        <taxon>Aphididae</taxon>
        <taxon>Aphidini</taxon>
        <taxon>Aphis</taxon>
        <taxon>Aphis</taxon>
    </lineage>
</organism>
<dbReference type="Pfam" id="PF13359">
    <property type="entry name" value="DDE_Tnp_4"/>
    <property type="match status" value="1"/>
</dbReference>
<keyword evidence="5" id="KW-1185">Reference proteome</keyword>
<dbReference type="Proteomes" id="UP000478052">
    <property type="component" value="Unassembled WGS sequence"/>
</dbReference>
<dbReference type="InterPro" id="IPR027806">
    <property type="entry name" value="HARBI1_dom"/>
</dbReference>
<comment type="cofactor">
    <cofactor evidence="1">
        <name>a divalent metal cation</name>
        <dbReference type="ChEBI" id="CHEBI:60240"/>
    </cofactor>
</comment>
<gene>
    <name evidence="4" type="ORF">FWK35_00033388</name>
</gene>
<evidence type="ECO:0000256" key="1">
    <source>
        <dbReference type="ARBA" id="ARBA00001968"/>
    </source>
</evidence>
<name>A0A6G0VP03_APHCR</name>
<evidence type="ECO:0000313" key="4">
    <source>
        <dbReference type="EMBL" id="KAF0702780.1"/>
    </source>
</evidence>
<dbReference type="AlphaFoldDB" id="A0A6G0VP03"/>
<feature type="non-terminal residue" evidence="4">
    <location>
        <position position="1"/>
    </location>
</feature>
<dbReference type="OrthoDB" id="6496153at2759"/>
<feature type="non-terminal residue" evidence="4">
    <location>
        <position position="296"/>
    </location>
</feature>
<dbReference type="EMBL" id="VUJU01014158">
    <property type="protein sequence ID" value="KAF0702780.1"/>
    <property type="molecule type" value="Genomic_DNA"/>
</dbReference>